<sequence>MTSAVPAVAVTGATGRLGGRVARRLAANGVSQRLVVRDPSRAPELRGASVVRAAYDEPTAVRRALADVPTVLMVSASESPDRVHQHTEFVDAAVAAGVQHLVYVSFYGAAPDATFTLARDHFITERHIAATGLRHTFLRDNLYADFVPALLGDDDVIRGPAGDGRVAPVAQDDVADAATAVLLDPLPSDGATYSLTGPESLTLAEVAAVLTSVLGRPVRYHDETVAEAVASRARYQAPPWQVEAWVSTYTAIAAGELAGVTEDVPRLTGHPATPLAEVVRRAAAAG</sequence>
<accession>A0A6A9UYI8</accession>
<dbReference type="RefSeq" id="WP_156610208.1">
    <property type="nucleotide sequence ID" value="NZ_WPCU01000007.1"/>
</dbReference>
<gene>
    <name evidence="2" type="ORF">GC722_11365</name>
</gene>
<evidence type="ECO:0000313" key="2">
    <source>
        <dbReference type="EMBL" id="MVA76617.1"/>
    </source>
</evidence>
<organism evidence="2 3">
    <name type="scientific">Auraticoccus cholistanensis</name>
    <dbReference type="NCBI Taxonomy" id="2656650"/>
    <lineage>
        <taxon>Bacteria</taxon>
        <taxon>Bacillati</taxon>
        <taxon>Actinomycetota</taxon>
        <taxon>Actinomycetes</taxon>
        <taxon>Propionibacteriales</taxon>
        <taxon>Propionibacteriaceae</taxon>
        <taxon>Auraticoccus</taxon>
    </lineage>
</organism>
<dbReference type="SUPFAM" id="SSF51735">
    <property type="entry name" value="NAD(P)-binding Rossmann-fold domains"/>
    <property type="match status" value="1"/>
</dbReference>
<reference evidence="2 3" key="1">
    <citation type="submission" date="2019-12" db="EMBL/GenBank/DDBJ databases">
        <title>Auraticoccus cholistani sp. nov., an actinomycete isolated from soil of Cholistan desert.</title>
        <authorList>
            <person name="Cheema M.T."/>
        </authorList>
    </citation>
    <scope>NUCLEOTIDE SEQUENCE [LARGE SCALE GENOMIC DNA]</scope>
    <source>
        <strain evidence="2 3">F435</strain>
    </source>
</reference>
<comment type="caution">
    <text evidence="2">The sequence shown here is derived from an EMBL/GenBank/DDBJ whole genome shotgun (WGS) entry which is preliminary data.</text>
</comment>
<dbReference type="Proteomes" id="UP000435304">
    <property type="component" value="Unassembled WGS sequence"/>
</dbReference>
<dbReference type="Gene3D" id="3.90.25.10">
    <property type="entry name" value="UDP-galactose 4-epimerase, domain 1"/>
    <property type="match status" value="1"/>
</dbReference>
<dbReference type="AlphaFoldDB" id="A0A6A9UYI8"/>
<dbReference type="CDD" id="cd05269">
    <property type="entry name" value="TMR_SDR_a"/>
    <property type="match status" value="1"/>
</dbReference>
<dbReference type="InterPro" id="IPR036291">
    <property type="entry name" value="NAD(P)-bd_dom_sf"/>
</dbReference>
<keyword evidence="3" id="KW-1185">Reference proteome</keyword>
<proteinExistence type="predicted"/>
<dbReference type="PANTHER" id="PTHR47129:SF1">
    <property type="entry name" value="NMRA-LIKE DOMAIN-CONTAINING PROTEIN"/>
    <property type="match status" value="1"/>
</dbReference>
<dbReference type="EMBL" id="WPCU01000007">
    <property type="protein sequence ID" value="MVA76617.1"/>
    <property type="molecule type" value="Genomic_DNA"/>
</dbReference>
<dbReference type="InterPro" id="IPR052718">
    <property type="entry name" value="NmrA-type_oxidoreductase"/>
</dbReference>
<evidence type="ECO:0000259" key="1">
    <source>
        <dbReference type="Pfam" id="PF05368"/>
    </source>
</evidence>
<dbReference type="Gene3D" id="3.40.50.720">
    <property type="entry name" value="NAD(P)-binding Rossmann-like Domain"/>
    <property type="match status" value="1"/>
</dbReference>
<name>A0A6A9UYI8_9ACTN</name>
<dbReference type="Pfam" id="PF05368">
    <property type="entry name" value="NmrA"/>
    <property type="match status" value="1"/>
</dbReference>
<dbReference type="PANTHER" id="PTHR47129">
    <property type="entry name" value="QUINONE OXIDOREDUCTASE 2"/>
    <property type="match status" value="1"/>
</dbReference>
<dbReference type="InterPro" id="IPR008030">
    <property type="entry name" value="NmrA-like"/>
</dbReference>
<evidence type="ECO:0000313" key="3">
    <source>
        <dbReference type="Proteomes" id="UP000435304"/>
    </source>
</evidence>
<feature type="domain" description="NmrA-like" evidence="1">
    <location>
        <begin position="8"/>
        <end position="222"/>
    </location>
</feature>
<protein>
    <submittedName>
        <fullName evidence="2">NAD(P)H-binding protein</fullName>
    </submittedName>
</protein>